<proteinExistence type="inferred from homology"/>
<evidence type="ECO:0000313" key="8">
    <source>
        <dbReference type="Proteomes" id="UP000228921"/>
    </source>
</evidence>
<dbReference type="Gene3D" id="1.20.1260.100">
    <property type="entry name" value="TspO/MBR protein"/>
    <property type="match status" value="1"/>
</dbReference>
<name>A0A2M8P0E6_9CHLR</name>
<organism evidence="7 8">
    <name type="scientific">Candidatus Thermofonsia Clade 1 bacterium</name>
    <dbReference type="NCBI Taxonomy" id="2364210"/>
    <lineage>
        <taxon>Bacteria</taxon>
        <taxon>Bacillati</taxon>
        <taxon>Chloroflexota</taxon>
        <taxon>Candidatus Thermofontia</taxon>
        <taxon>Candidatus Thermofonsia Clade 1</taxon>
    </lineage>
</organism>
<dbReference type="InterPro" id="IPR004307">
    <property type="entry name" value="TspO_MBR"/>
</dbReference>
<sequence>MKTTFGIRHVAVIAAFLATLVMNFLSQGAASFNLTLFPRTVAELGELYPIYFLPAGYVFAIWGAIYLGLGAFVVYHNGMGRVNPLMRRVGWLFVVTCLANMAWLILFLNEQFALSTLAMLTLLGALIAIYQIQEIGLRTVTPTVRWMTHVPFSIYLGWITVATVANVTYVLFDAQWDGFGISGELWAALMMAVAAFITALMIARRRDVAYALVVIWALIGIIVRYPNVTVVALAAAIAAGLIAVLIALQSLQRRTPRASLQA</sequence>
<dbReference type="EMBL" id="PGTK01000005">
    <property type="protein sequence ID" value="PJF31016.1"/>
    <property type="molecule type" value="Genomic_DNA"/>
</dbReference>
<dbReference type="AlphaFoldDB" id="A0A2M8P0E6"/>
<evidence type="ECO:0000256" key="5">
    <source>
        <dbReference type="ARBA" id="ARBA00023136"/>
    </source>
</evidence>
<feature type="transmembrane region" description="Helical" evidence="6">
    <location>
        <begin position="231"/>
        <end position="251"/>
    </location>
</feature>
<feature type="transmembrane region" description="Helical" evidence="6">
    <location>
        <begin position="89"/>
        <end position="106"/>
    </location>
</feature>
<dbReference type="Proteomes" id="UP000228921">
    <property type="component" value="Unassembled WGS sequence"/>
</dbReference>
<keyword evidence="4 6" id="KW-1133">Transmembrane helix</keyword>
<dbReference type="PANTHER" id="PTHR33802:SF1">
    <property type="entry name" value="XK-RELATED PROTEIN"/>
    <property type="match status" value="1"/>
</dbReference>
<dbReference type="PANTHER" id="PTHR33802">
    <property type="entry name" value="SI:CH211-161H7.5-RELATED"/>
    <property type="match status" value="1"/>
</dbReference>
<feature type="transmembrane region" description="Helical" evidence="6">
    <location>
        <begin position="208"/>
        <end position="225"/>
    </location>
</feature>
<feature type="transmembrane region" description="Helical" evidence="6">
    <location>
        <begin position="55"/>
        <end position="77"/>
    </location>
</feature>
<accession>A0A2M8P0E6</accession>
<comment type="subcellular location">
    <subcellularLocation>
        <location evidence="1">Membrane</location>
        <topology evidence="1">Multi-pass membrane protein</topology>
    </subcellularLocation>
</comment>
<comment type="similarity">
    <text evidence="2">Belongs to the TspO/BZRP family.</text>
</comment>
<gene>
    <name evidence="7" type="ORF">CUN51_05935</name>
</gene>
<keyword evidence="5 6" id="KW-0472">Membrane</keyword>
<keyword evidence="3 6" id="KW-0812">Transmembrane</keyword>
<evidence type="ECO:0000313" key="7">
    <source>
        <dbReference type="EMBL" id="PJF31016.1"/>
    </source>
</evidence>
<evidence type="ECO:0008006" key="9">
    <source>
        <dbReference type="Google" id="ProtNLM"/>
    </source>
</evidence>
<reference evidence="7 8" key="1">
    <citation type="submission" date="2017-11" db="EMBL/GenBank/DDBJ databases">
        <title>Evolution of Phototrophy in the Chloroflexi Phylum Driven by Horizontal Gene Transfer.</title>
        <authorList>
            <person name="Ward L.M."/>
            <person name="Hemp J."/>
            <person name="Shih P.M."/>
            <person name="Mcglynn S.E."/>
            <person name="Fischer W."/>
        </authorList>
    </citation>
    <scope>NUCLEOTIDE SEQUENCE [LARGE SCALE GENOMIC DNA]</scope>
    <source>
        <strain evidence="7">CP2_2F</strain>
    </source>
</reference>
<feature type="transmembrane region" description="Helical" evidence="6">
    <location>
        <begin position="112"/>
        <end position="132"/>
    </location>
</feature>
<feature type="transmembrane region" description="Helical" evidence="6">
    <location>
        <begin position="184"/>
        <end position="203"/>
    </location>
</feature>
<evidence type="ECO:0000256" key="6">
    <source>
        <dbReference type="SAM" id="Phobius"/>
    </source>
</evidence>
<dbReference type="Pfam" id="PF03073">
    <property type="entry name" value="TspO_MBR"/>
    <property type="match status" value="1"/>
</dbReference>
<evidence type="ECO:0000256" key="2">
    <source>
        <dbReference type="ARBA" id="ARBA00007524"/>
    </source>
</evidence>
<comment type="caution">
    <text evidence="7">The sequence shown here is derived from an EMBL/GenBank/DDBJ whole genome shotgun (WGS) entry which is preliminary data.</text>
</comment>
<evidence type="ECO:0000256" key="4">
    <source>
        <dbReference type="ARBA" id="ARBA00022989"/>
    </source>
</evidence>
<evidence type="ECO:0000256" key="1">
    <source>
        <dbReference type="ARBA" id="ARBA00004141"/>
    </source>
</evidence>
<protein>
    <recommendedName>
        <fullName evidence="9">Tryptophan-rich sensory protein</fullName>
    </recommendedName>
</protein>
<evidence type="ECO:0000256" key="3">
    <source>
        <dbReference type="ARBA" id="ARBA00022692"/>
    </source>
</evidence>
<feature type="transmembrane region" description="Helical" evidence="6">
    <location>
        <begin position="152"/>
        <end position="172"/>
    </location>
</feature>
<dbReference type="InterPro" id="IPR038330">
    <property type="entry name" value="TspO/MBR-related_sf"/>
</dbReference>